<evidence type="ECO:0000313" key="2">
    <source>
        <dbReference type="Proteomes" id="UP001165186"/>
    </source>
</evidence>
<protein>
    <submittedName>
        <fullName evidence="1">Uncharacterized protein</fullName>
    </submittedName>
</protein>
<proteinExistence type="predicted"/>
<evidence type="ECO:0000313" key="1">
    <source>
        <dbReference type="EMBL" id="GME52820.1"/>
    </source>
</evidence>
<organism evidence="1 2">
    <name type="scientific">Neofusicoccum parvum</name>
    <dbReference type="NCBI Taxonomy" id="310453"/>
    <lineage>
        <taxon>Eukaryota</taxon>
        <taxon>Fungi</taxon>
        <taxon>Dikarya</taxon>
        <taxon>Ascomycota</taxon>
        <taxon>Pezizomycotina</taxon>
        <taxon>Dothideomycetes</taxon>
        <taxon>Dothideomycetes incertae sedis</taxon>
        <taxon>Botryosphaeriales</taxon>
        <taxon>Botryosphaeriaceae</taxon>
        <taxon>Neofusicoccum</taxon>
    </lineage>
</organism>
<gene>
    <name evidence="1" type="primary">g10900</name>
    <name evidence="1" type="ORF">NpPPO83_00010900</name>
</gene>
<comment type="caution">
    <text evidence="1">The sequence shown here is derived from an EMBL/GenBank/DDBJ whole genome shotgun (WGS) entry which is preliminary data.</text>
</comment>
<name>A0ACB5SQB5_9PEZI</name>
<dbReference type="EMBL" id="BSXG01000192">
    <property type="protein sequence ID" value="GME52820.1"/>
    <property type="molecule type" value="Genomic_DNA"/>
</dbReference>
<accession>A0ACB5SQB5</accession>
<dbReference type="Proteomes" id="UP001165186">
    <property type="component" value="Unassembled WGS sequence"/>
</dbReference>
<keyword evidence="2" id="KW-1185">Reference proteome</keyword>
<sequence length="98" mass="10685">MCTHHDIIHTCGCDTRLSRACPAAGGGDGEPCPQMRVTRLTFSESECAACKELDMVDDAPPADFTTGIPDIEEELEEGREREDGGRVGELDQGWLYVL</sequence>
<reference evidence="1" key="1">
    <citation type="submission" date="2024-09" db="EMBL/GenBank/DDBJ databases">
        <title>Draft Genome Sequences of Neofusicoccum parvum.</title>
        <authorList>
            <person name="Ashida A."/>
            <person name="Camagna M."/>
            <person name="Tanaka A."/>
            <person name="Takemoto D."/>
        </authorList>
    </citation>
    <scope>NUCLEOTIDE SEQUENCE</scope>
    <source>
        <strain evidence="1">PPO83</strain>
    </source>
</reference>